<feature type="transmembrane region" description="Helical" evidence="11">
    <location>
        <begin position="20"/>
        <end position="43"/>
    </location>
</feature>
<evidence type="ECO:0000256" key="8">
    <source>
        <dbReference type="ARBA" id="ARBA00022989"/>
    </source>
</evidence>
<keyword evidence="7" id="KW-0653">Protein transport</keyword>
<sequence length="117" mass="12717">MYINMLNLLMAAPSGSGGSGGGMGIQSLLFLGGMFLVMWLFMIRPQTKKAKQQKQFIDNLQEGDKIVTIAGIHGKVKRINDDNTLVIEVGPGTTLTIERVAVSMEYTTQNKAAAEKK</sequence>
<evidence type="ECO:0000256" key="9">
    <source>
        <dbReference type="ARBA" id="ARBA00023010"/>
    </source>
</evidence>
<keyword evidence="9" id="KW-0811">Translocation</keyword>
<dbReference type="GO" id="GO:0005886">
    <property type="term" value="C:plasma membrane"/>
    <property type="evidence" value="ECO:0007669"/>
    <property type="project" value="UniProtKB-SubCell"/>
</dbReference>
<comment type="similarity">
    <text evidence="2">Belongs to the YajC family.</text>
</comment>
<keyword evidence="13" id="KW-1185">Reference proteome</keyword>
<reference evidence="12 13" key="1">
    <citation type="submission" date="2017-10" db="EMBL/GenBank/DDBJ databases">
        <title>Paenichitinophaga pekingensis gen. nov., sp. nov., isolated from activated sludge.</title>
        <authorList>
            <person name="Jin D."/>
            <person name="Kong X."/>
            <person name="Deng Y."/>
            <person name="Bai Z."/>
        </authorList>
    </citation>
    <scope>NUCLEOTIDE SEQUENCE [LARGE SCALE GENOMIC DNA]</scope>
    <source>
        <strain evidence="12 13">13</strain>
    </source>
</reference>
<evidence type="ECO:0000256" key="3">
    <source>
        <dbReference type="ARBA" id="ARBA00014962"/>
    </source>
</evidence>
<protein>
    <recommendedName>
        <fullName evidence="3">Sec translocon accessory complex subunit YajC</fullName>
    </recommendedName>
</protein>
<evidence type="ECO:0000256" key="7">
    <source>
        <dbReference type="ARBA" id="ARBA00022927"/>
    </source>
</evidence>
<keyword evidence="5" id="KW-1003">Cell membrane</keyword>
<evidence type="ECO:0000256" key="2">
    <source>
        <dbReference type="ARBA" id="ARBA00006742"/>
    </source>
</evidence>
<evidence type="ECO:0000256" key="1">
    <source>
        <dbReference type="ARBA" id="ARBA00004162"/>
    </source>
</evidence>
<evidence type="ECO:0000256" key="4">
    <source>
        <dbReference type="ARBA" id="ARBA00022448"/>
    </source>
</evidence>
<name>A0A291QV95_9BACT</name>
<evidence type="ECO:0000313" key="12">
    <source>
        <dbReference type="EMBL" id="ATL47857.1"/>
    </source>
</evidence>
<dbReference type="Pfam" id="PF02699">
    <property type="entry name" value="YajC"/>
    <property type="match status" value="1"/>
</dbReference>
<dbReference type="SMART" id="SM01323">
    <property type="entry name" value="YajC"/>
    <property type="match status" value="1"/>
</dbReference>
<accession>A0A291QV95</accession>
<dbReference type="GO" id="GO:0015031">
    <property type="term" value="P:protein transport"/>
    <property type="evidence" value="ECO:0007669"/>
    <property type="project" value="UniProtKB-KW"/>
</dbReference>
<keyword evidence="6 11" id="KW-0812">Transmembrane</keyword>
<proteinExistence type="inferred from homology"/>
<dbReference type="AlphaFoldDB" id="A0A291QV95"/>
<evidence type="ECO:0000313" key="13">
    <source>
        <dbReference type="Proteomes" id="UP000220133"/>
    </source>
</evidence>
<evidence type="ECO:0000256" key="11">
    <source>
        <dbReference type="SAM" id="Phobius"/>
    </source>
</evidence>
<organism evidence="12 13">
    <name type="scientific">Chitinophaga caeni</name>
    <dbReference type="NCBI Taxonomy" id="2029983"/>
    <lineage>
        <taxon>Bacteria</taxon>
        <taxon>Pseudomonadati</taxon>
        <taxon>Bacteroidota</taxon>
        <taxon>Chitinophagia</taxon>
        <taxon>Chitinophagales</taxon>
        <taxon>Chitinophagaceae</taxon>
        <taxon>Chitinophaga</taxon>
    </lineage>
</organism>
<dbReference type="KEGG" id="cbae:COR50_12175"/>
<dbReference type="PANTHER" id="PTHR33909:SF1">
    <property type="entry name" value="SEC TRANSLOCON ACCESSORY COMPLEX SUBUNIT YAJC"/>
    <property type="match status" value="1"/>
</dbReference>
<keyword evidence="4" id="KW-0813">Transport</keyword>
<dbReference type="EMBL" id="CP023777">
    <property type="protein sequence ID" value="ATL47857.1"/>
    <property type="molecule type" value="Genomic_DNA"/>
</dbReference>
<evidence type="ECO:0000256" key="6">
    <source>
        <dbReference type="ARBA" id="ARBA00022692"/>
    </source>
</evidence>
<gene>
    <name evidence="12" type="primary">yajC</name>
    <name evidence="12" type="ORF">COR50_12175</name>
</gene>
<dbReference type="Proteomes" id="UP000220133">
    <property type="component" value="Chromosome"/>
</dbReference>
<keyword evidence="8 11" id="KW-1133">Transmembrane helix</keyword>
<comment type="subcellular location">
    <subcellularLocation>
        <location evidence="1">Cell membrane</location>
        <topology evidence="1">Single-pass membrane protein</topology>
    </subcellularLocation>
</comment>
<dbReference type="InterPro" id="IPR003849">
    <property type="entry name" value="Preprotein_translocase_YajC"/>
</dbReference>
<dbReference type="PRINTS" id="PR01853">
    <property type="entry name" value="YAJCTRNLCASE"/>
</dbReference>
<dbReference type="PANTHER" id="PTHR33909">
    <property type="entry name" value="SEC TRANSLOCON ACCESSORY COMPLEX SUBUNIT YAJC"/>
    <property type="match status" value="1"/>
</dbReference>
<dbReference type="NCBIfam" id="TIGR00739">
    <property type="entry name" value="yajC"/>
    <property type="match status" value="1"/>
</dbReference>
<dbReference type="OrthoDB" id="9800132at2"/>
<keyword evidence="10 11" id="KW-0472">Membrane</keyword>
<evidence type="ECO:0000256" key="10">
    <source>
        <dbReference type="ARBA" id="ARBA00023136"/>
    </source>
</evidence>
<evidence type="ECO:0000256" key="5">
    <source>
        <dbReference type="ARBA" id="ARBA00022475"/>
    </source>
</evidence>